<reference evidence="3" key="1">
    <citation type="journal article" date="2014" name="Science">
        <title>Ancient hybridizations among the ancestral genomes of bread wheat.</title>
        <authorList>
            <consortium name="International Wheat Genome Sequencing Consortium,"/>
            <person name="Marcussen T."/>
            <person name="Sandve S.R."/>
            <person name="Heier L."/>
            <person name="Spannagl M."/>
            <person name="Pfeifer M."/>
            <person name="Jakobsen K.S."/>
            <person name="Wulff B.B."/>
            <person name="Steuernagel B."/>
            <person name="Mayer K.F."/>
            <person name="Olsen O.A."/>
        </authorList>
    </citation>
    <scope>NUCLEOTIDE SEQUENCE [LARGE SCALE GENOMIC DNA]</scope>
    <source>
        <strain evidence="3">cv. AL8/78</strain>
    </source>
</reference>
<reference evidence="2" key="5">
    <citation type="journal article" date="2021" name="G3 (Bethesda)">
        <title>Aegilops tauschii genome assembly Aet v5.0 features greater sequence contiguity and improved annotation.</title>
        <authorList>
            <person name="Wang L."/>
            <person name="Zhu T."/>
            <person name="Rodriguez J.C."/>
            <person name="Deal K.R."/>
            <person name="Dubcovsky J."/>
            <person name="McGuire P.E."/>
            <person name="Lux T."/>
            <person name="Spannagl M."/>
            <person name="Mayer K.F.X."/>
            <person name="Baldrich P."/>
            <person name="Meyers B.C."/>
            <person name="Huo N."/>
            <person name="Gu Y.Q."/>
            <person name="Zhou H."/>
            <person name="Devos K.M."/>
            <person name="Bennetzen J.L."/>
            <person name="Unver T."/>
            <person name="Budak H."/>
            <person name="Gulick P.J."/>
            <person name="Galiba G."/>
            <person name="Kalapos B."/>
            <person name="Nelson D.R."/>
            <person name="Li P."/>
            <person name="You F.M."/>
            <person name="Luo M.C."/>
            <person name="Dvorak J."/>
        </authorList>
    </citation>
    <scope>NUCLEOTIDE SEQUENCE [LARGE SCALE GENOMIC DNA]</scope>
    <source>
        <strain evidence="2">cv. AL8/78</strain>
    </source>
</reference>
<keyword evidence="3" id="KW-1185">Reference proteome</keyword>
<dbReference type="InterPro" id="IPR036291">
    <property type="entry name" value="NAD(P)-bd_dom_sf"/>
</dbReference>
<dbReference type="AlphaFoldDB" id="A0A453D2N6"/>
<evidence type="ECO:0000256" key="1">
    <source>
        <dbReference type="SAM" id="MobiDB-lite"/>
    </source>
</evidence>
<dbReference type="Proteomes" id="UP000015105">
    <property type="component" value="Chromosome 2D"/>
</dbReference>
<organism evidence="2 3">
    <name type="scientific">Aegilops tauschii subsp. strangulata</name>
    <name type="common">Goatgrass</name>
    <dbReference type="NCBI Taxonomy" id="200361"/>
    <lineage>
        <taxon>Eukaryota</taxon>
        <taxon>Viridiplantae</taxon>
        <taxon>Streptophyta</taxon>
        <taxon>Embryophyta</taxon>
        <taxon>Tracheophyta</taxon>
        <taxon>Spermatophyta</taxon>
        <taxon>Magnoliopsida</taxon>
        <taxon>Liliopsida</taxon>
        <taxon>Poales</taxon>
        <taxon>Poaceae</taxon>
        <taxon>BOP clade</taxon>
        <taxon>Pooideae</taxon>
        <taxon>Triticodae</taxon>
        <taxon>Triticeae</taxon>
        <taxon>Triticinae</taxon>
        <taxon>Aegilops</taxon>
    </lineage>
</organism>
<name>A0A453D2N6_AEGTS</name>
<feature type="compositionally biased region" description="Basic and acidic residues" evidence="1">
    <location>
        <begin position="14"/>
        <end position="23"/>
    </location>
</feature>
<reference evidence="2" key="3">
    <citation type="journal article" date="2017" name="Nature">
        <title>Genome sequence of the progenitor of the wheat D genome Aegilops tauschii.</title>
        <authorList>
            <person name="Luo M.C."/>
            <person name="Gu Y.Q."/>
            <person name="Puiu D."/>
            <person name="Wang H."/>
            <person name="Twardziok S.O."/>
            <person name="Deal K.R."/>
            <person name="Huo N."/>
            <person name="Zhu T."/>
            <person name="Wang L."/>
            <person name="Wang Y."/>
            <person name="McGuire P.E."/>
            <person name="Liu S."/>
            <person name="Long H."/>
            <person name="Ramasamy R.K."/>
            <person name="Rodriguez J.C."/>
            <person name="Van S.L."/>
            <person name="Yuan L."/>
            <person name="Wang Z."/>
            <person name="Xia Z."/>
            <person name="Xiao L."/>
            <person name="Anderson O.D."/>
            <person name="Ouyang S."/>
            <person name="Liang Y."/>
            <person name="Zimin A.V."/>
            <person name="Pertea G."/>
            <person name="Qi P."/>
            <person name="Bennetzen J.L."/>
            <person name="Dai X."/>
            <person name="Dawson M.W."/>
            <person name="Muller H.G."/>
            <person name="Kugler K."/>
            <person name="Rivarola-Duarte L."/>
            <person name="Spannagl M."/>
            <person name="Mayer K.F.X."/>
            <person name="Lu F.H."/>
            <person name="Bevan M.W."/>
            <person name="Leroy P."/>
            <person name="Li P."/>
            <person name="You F.M."/>
            <person name="Sun Q."/>
            <person name="Liu Z."/>
            <person name="Lyons E."/>
            <person name="Wicker T."/>
            <person name="Salzberg S.L."/>
            <person name="Devos K.M."/>
            <person name="Dvorak J."/>
        </authorList>
    </citation>
    <scope>NUCLEOTIDE SEQUENCE [LARGE SCALE GENOMIC DNA]</scope>
    <source>
        <strain evidence="2">cv. AL8/78</strain>
    </source>
</reference>
<feature type="compositionally biased region" description="Basic and acidic residues" evidence="1">
    <location>
        <begin position="42"/>
        <end position="55"/>
    </location>
</feature>
<reference evidence="3" key="2">
    <citation type="journal article" date="2017" name="Nat. Plants">
        <title>The Aegilops tauschii genome reveals multiple impacts of transposons.</title>
        <authorList>
            <person name="Zhao G."/>
            <person name="Zou C."/>
            <person name="Li K."/>
            <person name="Wang K."/>
            <person name="Li T."/>
            <person name="Gao L."/>
            <person name="Zhang X."/>
            <person name="Wang H."/>
            <person name="Yang Z."/>
            <person name="Liu X."/>
            <person name="Jiang W."/>
            <person name="Mao L."/>
            <person name="Kong X."/>
            <person name="Jiao Y."/>
            <person name="Jia J."/>
        </authorList>
    </citation>
    <scope>NUCLEOTIDE SEQUENCE [LARGE SCALE GENOMIC DNA]</scope>
    <source>
        <strain evidence="3">cv. AL8/78</strain>
    </source>
</reference>
<accession>A0A453D2N6</accession>
<evidence type="ECO:0000313" key="3">
    <source>
        <dbReference type="Proteomes" id="UP000015105"/>
    </source>
</evidence>
<sequence>CCLGVAGVPCLEGARGEGDDGVRGGEGPQPGHRVPRRRRRQGPGDKGDDQRPRDPLLDIRYVRPLKLKRTHKKYPDFSRDASVAVVCDGMLISGDDDMVDRLELIEQASGSIPLVHIEDVCRAEIFAAEEATSGRYIVCTLNTSGVALAHFLAAKYPQYEINTDHIGGLPEKPRVCIWSDKLVKEGFQYKYNNLDEIYDDVVVYGRALGVLPY</sequence>
<dbReference type="Gene3D" id="3.40.50.720">
    <property type="entry name" value="NAD(P)-binding Rossmann-like Domain"/>
    <property type="match status" value="1"/>
</dbReference>
<feature type="region of interest" description="Disordered" evidence="1">
    <location>
        <begin position="14"/>
        <end position="55"/>
    </location>
</feature>
<dbReference type="Gramene" id="AET2Gv21068000.8">
    <property type="protein sequence ID" value="AET2Gv21068000.8"/>
    <property type="gene ID" value="AET2Gv21068000"/>
</dbReference>
<protein>
    <submittedName>
        <fullName evidence="2">Uncharacterized protein</fullName>
    </submittedName>
</protein>
<reference evidence="2" key="4">
    <citation type="submission" date="2019-03" db="UniProtKB">
        <authorList>
            <consortium name="EnsemblPlants"/>
        </authorList>
    </citation>
    <scope>IDENTIFICATION</scope>
</reference>
<evidence type="ECO:0000313" key="2">
    <source>
        <dbReference type="EnsemblPlants" id="AET2Gv21068000.8"/>
    </source>
</evidence>
<proteinExistence type="predicted"/>
<dbReference type="EnsemblPlants" id="AET2Gv21068000.8">
    <property type="protein sequence ID" value="AET2Gv21068000.8"/>
    <property type="gene ID" value="AET2Gv21068000"/>
</dbReference>
<dbReference type="SUPFAM" id="SSF51735">
    <property type="entry name" value="NAD(P)-binding Rossmann-fold domains"/>
    <property type="match status" value="1"/>
</dbReference>